<reference evidence="3" key="1">
    <citation type="submission" date="2023-03" db="EMBL/GenBank/DDBJ databases">
        <title>Emydomyces testavorans Genome Sequence.</title>
        <authorList>
            <person name="Hoyer L."/>
        </authorList>
    </citation>
    <scope>NUCLEOTIDE SEQUENCE</scope>
    <source>
        <strain evidence="3">16-2883</strain>
    </source>
</reference>
<dbReference type="InterPro" id="IPR018306">
    <property type="entry name" value="Phage_T5_Orf172_DNA-bd"/>
</dbReference>
<dbReference type="PANTHER" id="PTHR28094">
    <property type="entry name" value="MEIOTICALLY UP-REGULATED GENE 113 PROTEIN"/>
    <property type="match status" value="1"/>
</dbReference>
<sequence>MSHVRDCPEFRLTRTDSKDPLTTCQGVTSDGRKCRRTVISAKDASMKEAITKQLSSKNVGKPEVQVEELLCWQHKNQAPLVKTKVAAVTKLRERSSIDTLIERVGLLNVNDCPNTAKANESQIKNSRSSYRPRRDREMRTEELIERQERLAAQAHRLGKGRESAVVTSPSSKKKLSTGRRLVCFITGINRDDLPELRFRRRTEHLRAASHSDSSHAMQPAQSRVQHKQSQSLPSSVPRTSLRPSMLAHTSSSSSQTQSLLSWIPTSLSPETTSKLLQKLSEPLSPSEEWGYIYIYCVTPQKTVPSADIIPLLIPHCTEASRPTTEIMHSAGISLNRVRKDNHARPTNTITLKIGRAVNVSRRLTQQCAQNLTLVRYYPYSPSSSSSSNARSPRKAPNIHRLERLVHIELGDRRFKLQDPCGGCGKRHQEYFEIEVDTEQLRMVDECVRRWVRFSELDPSR</sequence>
<feature type="compositionally biased region" description="Polar residues" evidence="1">
    <location>
        <begin position="210"/>
        <end position="242"/>
    </location>
</feature>
<feature type="domain" description="Bacteriophage T5 Orf172 DNA-binding" evidence="2">
    <location>
        <begin position="345"/>
        <end position="450"/>
    </location>
</feature>
<organism evidence="3 4">
    <name type="scientific">Emydomyces testavorans</name>
    <dbReference type="NCBI Taxonomy" id="2070801"/>
    <lineage>
        <taxon>Eukaryota</taxon>
        <taxon>Fungi</taxon>
        <taxon>Dikarya</taxon>
        <taxon>Ascomycota</taxon>
        <taxon>Pezizomycotina</taxon>
        <taxon>Eurotiomycetes</taxon>
        <taxon>Eurotiomycetidae</taxon>
        <taxon>Onygenales</taxon>
        <taxon>Nannizziopsiaceae</taxon>
        <taxon>Emydomyces</taxon>
    </lineage>
</organism>
<dbReference type="InterPro" id="IPR053006">
    <property type="entry name" value="Meiosis_regulatory"/>
</dbReference>
<dbReference type="EMBL" id="CP120627">
    <property type="protein sequence ID" value="WEW56461.1"/>
    <property type="molecule type" value="Genomic_DNA"/>
</dbReference>
<evidence type="ECO:0000313" key="3">
    <source>
        <dbReference type="EMBL" id="WEW56461.1"/>
    </source>
</evidence>
<evidence type="ECO:0000313" key="4">
    <source>
        <dbReference type="Proteomes" id="UP001219355"/>
    </source>
</evidence>
<feature type="region of interest" description="Disordered" evidence="1">
    <location>
        <begin position="205"/>
        <end position="252"/>
    </location>
</feature>
<feature type="region of interest" description="Disordered" evidence="1">
    <location>
        <begin position="114"/>
        <end position="137"/>
    </location>
</feature>
<dbReference type="SMART" id="SM00974">
    <property type="entry name" value="T5orf172"/>
    <property type="match status" value="1"/>
</dbReference>
<proteinExistence type="predicted"/>
<dbReference type="Proteomes" id="UP001219355">
    <property type="component" value="Chromosome 1"/>
</dbReference>
<accession>A0AAF0DDA0</accession>
<dbReference type="Pfam" id="PF10544">
    <property type="entry name" value="T5orf172"/>
    <property type="match status" value="1"/>
</dbReference>
<dbReference type="AlphaFoldDB" id="A0AAF0DDA0"/>
<protein>
    <recommendedName>
        <fullName evidence="2">Bacteriophage T5 Orf172 DNA-binding domain-containing protein</fullName>
    </recommendedName>
</protein>
<dbReference type="PANTHER" id="PTHR28094:SF2">
    <property type="entry name" value="BACTERIOPHAGE T5 ORF172 DNA-BINDING DOMAIN-CONTAINING PROTEIN"/>
    <property type="match status" value="1"/>
</dbReference>
<evidence type="ECO:0000256" key="1">
    <source>
        <dbReference type="SAM" id="MobiDB-lite"/>
    </source>
</evidence>
<keyword evidence="4" id="KW-1185">Reference proteome</keyword>
<name>A0AAF0DDA0_9EURO</name>
<feature type="compositionally biased region" description="Polar residues" evidence="1">
    <location>
        <begin position="114"/>
        <end position="129"/>
    </location>
</feature>
<gene>
    <name evidence="3" type="ORF">PRK78_001905</name>
</gene>
<evidence type="ECO:0000259" key="2">
    <source>
        <dbReference type="SMART" id="SM00974"/>
    </source>
</evidence>